<evidence type="ECO:0000256" key="2">
    <source>
        <dbReference type="PROSITE-ProRule" id="PRU00335"/>
    </source>
</evidence>
<dbReference type="Pfam" id="PF00440">
    <property type="entry name" value="TetR_N"/>
    <property type="match status" value="1"/>
</dbReference>
<dbReference type="GO" id="GO:0000976">
    <property type="term" value="F:transcription cis-regulatory region binding"/>
    <property type="evidence" value="ECO:0007669"/>
    <property type="project" value="TreeGrafter"/>
</dbReference>
<dbReference type="SUPFAM" id="SSF46689">
    <property type="entry name" value="Homeodomain-like"/>
    <property type="match status" value="1"/>
</dbReference>
<organism evidence="5 6">
    <name type="scientific">Tistlia consotensis USBA 355</name>
    <dbReference type="NCBI Taxonomy" id="560819"/>
    <lineage>
        <taxon>Bacteria</taxon>
        <taxon>Pseudomonadati</taxon>
        <taxon>Pseudomonadota</taxon>
        <taxon>Alphaproteobacteria</taxon>
        <taxon>Rhodospirillales</taxon>
        <taxon>Rhodovibrionaceae</taxon>
        <taxon>Tistlia</taxon>
    </lineage>
</organism>
<dbReference type="STRING" id="560819.SAMN05428998_108118"/>
<proteinExistence type="predicted"/>
<accession>A0A1Y6BRB2</accession>
<dbReference type="Proteomes" id="UP000192917">
    <property type="component" value="Unassembled WGS sequence"/>
</dbReference>
<dbReference type="SUPFAM" id="SSF48498">
    <property type="entry name" value="Tetracyclin repressor-like, C-terminal domain"/>
    <property type="match status" value="1"/>
</dbReference>
<feature type="domain" description="HTH tetR-type" evidence="4">
    <location>
        <begin position="10"/>
        <end position="71"/>
    </location>
</feature>
<dbReference type="RefSeq" id="WP_085123004.1">
    <property type="nucleotide sequence ID" value="NZ_FWZX01000008.1"/>
</dbReference>
<dbReference type="Gene3D" id="1.10.357.10">
    <property type="entry name" value="Tetracycline Repressor, domain 2"/>
    <property type="match status" value="1"/>
</dbReference>
<keyword evidence="1 2" id="KW-0238">DNA-binding</keyword>
<keyword evidence="6" id="KW-1185">Reference proteome</keyword>
<feature type="DNA-binding region" description="H-T-H motif" evidence="2">
    <location>
        <begin position="34"/>
        <end position="53"/>
    </location>
</feature>
<dbReference type="InterPro" id="IPR041586">
    <property type="entry name" value="PsrA_TetR_C"/>
</dbReference>
<sequence>MVVRTEKSAKPTADQIMDVAESLLARASSLDEVSIRTIAREAGVSLSAVSYHFGSRDRLVLAVAKRVYQRLCTERLNRLKQAIDASAPGPAELEAVIAALVEPSIRWQSSPGSGYLVFRHFSVLRVSHHDSALDSMAGFSAEHLGLFVQELGRIAPWLSEGEIGWRIHCALGIRQTAFRDQDRCRILTRGAFDPADPQALLDKVVEVVAPMFRRSVGDGGPLGERGSARAGRLTDGRHRF</sequence>
<dbReference type="InterPro" id="IPR050109">
    <property type="entry name" value="HTH-type_TetR-like_transc_reg"/>
</dbReference>
<dbReference type="Pfam" id="PF17939">
    <property type="entry name" value="TetR_C_30"/>
    <property type="match status" value="1"/>
</dbReference>
<gene>
    <name evidence="5" type="ORF">SAMN05428998_108118</name>
</gene>
<dbReference type="InterPro" id="IPR036271">
    <property type="entry name" value="Tet_transcr_reg_TetR-rel_C_sf"/>
</dbReference>
<dbReference type="InterPro" id="IPR001647">
    <property type="entry name" value="HTH_TetR"/>
</dbReference>
<evidence type="ECO:0000313" key="6">
    <source>
        <dbReference type="Proteomes" id="UP000192917"/>
    </source>
</evidence>
<evidence type="ECO:0000259" key="4">
    <source>
        <dbReference type="PROSITE" id="PS50977"/>
    </source>
</evidence>
<feature type="region of interest" description="Disordered" evidence="3">
    <location>
        <begin position="219"/>
        <end position="240"/>
    </location>
</feature>
<name>A0A1Y6BRB2_9PROT</name>
<reference evidence="5 6" key="1">
    <citation type="submission" date="2017-04" db="EMBL/GenBank/DDBJ databases">
        <authorList>
            <person name="Afonso C.L."/>
            <person name="Miller P.J."/>
            <person name="Scott M.A."/>
            <person name="Spackman E."/>
            <person name="Goraichik I."/>
            <person name="Dimitrov K.M."/>
            <person name="Suarez D.L."/>
            <person name="Swayne D.E."/>
        </authorList>
    </citation>
    <scope>NUCLEOTIDE SEQUENCE [LARGE SCALE GENOMIC DNA]</scope>
    <source>
        <strain evidence="5 6">USBA 355</strain>
    </source>
</reference>
<dbReference type="PANTHER" id="PTHR30055">
    <property type="entry name" value="HTH-TYPE TRANSCRIPTIONAL REGULATOR RUTR"/>
    <property type="match status" value="1"/>
</dbReference>
<dbReference type="EMBL" id="FWZX01000008">
    <property type="protein sequence ID" value="SMF25025.1"/>
    <property type="molecule type" value="Genomic_DNA"/>
</dbReference>
<dbReference type="GO" id="GO:0003700">
    <property type="term" value="F:DNA-binding transcription factor activity"/>
    <property type="evidence" value="ECO:0007669"/>
    <property type="project" value="TreeGrafter"/>
</dbReference>
<protein>
    <submittedName>
        <fullName evidence="5">Transcriptional regulator, TetR family</fullName>
    </submittedName>
</protein>
<dbReference type="PROSITE" id="PS50977">
    <property type="entry name" value="HTH_TETR_2"/>
    <property type="match status" value="1"/>
</dbReference>
<evidence type="ECO:0000256" key="1">
    <source>
        <dbReference type="ARBA" id="ARBA00023125"/>
    </source>
</evidence>
<dbReference type="PANTHER" id="PTHR30055:SF235">
    <property type="entry name" value="TRANSCRIPTIONAL REGULATORY PROTEIN"/>
    <property type="match status" value="1"/>
</dbReference>
<evidence type="ECO:0000256" key="3">
    <source>
        <dbReference type="SAM" id="MobiDB-lite"/>
    </source>
</evidence>
<dbReference type="AlphaFoldDB" id="A0A1Y6BRB2"/>
<dbReference type="InterPro" id="IPR009057">
    <property type="entry name" value="Homeodomain-like_sf"/>
</dbReference>
<evidence type="ECO:0000313" key="5">
    <source>
        <dbReference type="EMBL" id="SMF25025.1"/>
    </source>
</evidence>